<feature type="transmembrane region" description="Helical" evidence="1">
    <location>
        <begin position="21"/>
        <end position="44"/>
    </location>
</feature>
<dbReference type="Proteomes" id="UP000555393">
    <property type="component" value="Unassembled WGS sequence"/>
</dbReference>
<dbReference type="AlphaFoldDB" id="A0A841LTU9"/>
<gene>
    <name evidence="2" type="ORF">FHS77_001237</name>
</gene>
<keyword evidence="1" id="KW-0472">Membrane</keyword>
<name>A0A841LTU9_9HYPH</name>
<evidence type="ECO:0000313" key="3">
    <source>
        <dbReference type="Proteomes" id="UP000555393"/>
    </source>
</evidence>
<dbReference type="EMBL" id="JACIIU010000004">
    <property type="protein sequence ID" value="MBB6260696.1"/>
    <property type="molecule type" value="Genomic_DNA"/>
</dbReference>
<reference evidence="2 3" key="1">
    <citation type="submission" date="2020-08" db="EMBL/GenBank/DDBJ databases">
        <title>Genomic Encyclopedia of Type Strains, Phase IV (KMG-IV): sequencing the most valuable type-strain genomes for metagenomic binning, comparative biology and taxonomic classification.</title>
        <authorList>
            <person name="Goeker M."/>
        </authorList>
    </citation>
    <scope>NUCLEOTIDE SEQUENCE [LARGE SCALE GENOMIC DNA]</scope>
    <source>
        <strain evidence="2 3">DSM 22336</strain>
    </source>
</reference>
<keyword evidence="3" id="KW-1185">Reference proteome</keyword>
<proteinExistence type="predicted"/>
<evidence type="ECO:0000313" key="2">
    <source>
        <dbReference type="EMBL" id="MBB6260696.1"/>
    </source>
</evidence>
<organism evidence="2 3">
    <name type="scientific">Paenochrobactrum gallinarii</name>
    <dbReference type="NCBI Taxonomy" id="643673"/>
    <lineage>
        <taxon>Bacteria</taxon>
        <taxon>Pseudomonadati</taxon>
        <taxon>Pseudomonadota</taxon>
        <taxon>Alphaproteobacteria</taxon>
        <taxon>Hyphomicrobiales</taxon>
        <taxon>Brucellaceae</taxon>
        <taxon>Paenochrobactrum</taxon>
    </lineage>
</organism>
<dbReference type="RefSeq" id="WP_184221348.1">
    <property type="nucleotide sequence ID" value="NZ_JACIIU010000004.1"/>
</dbReference>
<accession>A0A841LTU9</accession>
<keyword evidence="1" id="KW-0812">Transmembrane</keyword>
<sequence length="64" mass="6815">MAGFKKMPGLLNRFAKNRSSASVLEFCLIGALTFVAIISAVLVVSASSESFAFIPQAIATLFNF</sequence>
<protein>
    <submittedName>
        <fullName evidence="2">Flp pilus assembly pilin Flp</fullName>
    </submittedName>
</protein>
<comment type="caution">
    <text evidence="2">The sequence shown here is derived from an EMBL/GenBank/DDBJ whole genome shotgun (WGS) entry which is preliminary data.</text>
</comment>
<evidence type="ECO:0000256" key="1">
    <source>
        <dbReference type="SAM" id="Phobius"/>
    </source>
</evidence>
<keyword evidence="1" id="KW-1133">Transmembrane helix</keyword>